<organism evidence="2">
    <name type="scientific">Borrelia anserina BA2</name>
    <dbReference type="NCBI Taxonomy" id="1313293"/>
    <lineage>
        <taxon>Bacteria</taxon>
        <taxon>Pseudomonadati</taxon>
        <taxon>Spirochaetota</taxon>
        <taxon>Spirochaetia</taxon>
        <taxon>Spirochaetales</taxon>
        <taxon>Borreliaceae</taxon>
        <taxon>Borrelia</taxon>
    </lineage>
</organism>
<keyword evidence="2" id="KW-0614">Plasmid</keyword>
<geneLocation type="plasmid" evidence="2">
    <name>unnamed</name>
</geneLocation>
<sequence>MPVKKFNIMIFICSLLFCLLVVSCNSQSSGDREYNSLKRKVVEEIKQPEKLGGEIRDTKKSNLVSHKEVISVLAPVDLSNRDLIKDSNVYSMLKESILRYRRQLVDEIDQFQICIAEIERKIYENGGQALVDGKGNELKALVSPSHFSEVSNEFLNLALVNNIYSTLGCDVRVVNKLEEIVGSFDLDNMPDSEFKATLRQDLGRMLVTLSNITSSAIQLTNDYLNNSVINKLAQSQSEKDLKKLKNHLDEFIQNRVQFIGKIKNVILGFKIGDRQSMFTDLGAIMSDKGDIIAAVNFTQRKAELIKDMVDTLIKIIN</sequence>
<feature type="signal peptide" evidence="1">
    <location>
        <begin position="1"/>
        <end position="28"/>
    </location>
</feature>
<proteinExistence type="predicted"/>
<evidence type="ECO:0008006" key="3">
    <source>
        <dbReference type="Google" id="ProtNLM"/>
    </source>
</evidence>
<reference evidence="2" key="1">
    <citation type="submission" date="2013-04" db="EMBL/GenBank/DDBJ databases">
        <title>Comparative Genomics of Relapsing Fever Spirochetes.</title>
        <authorList>
            <person name="Schwan T.G."/>
            <person name="Raffel S.J."/>
            <person name="Porcella S.F."/>
            <person name="Martens C.A."/>
            <person name="Bruno D.P."/>
            <person name="Rickefs S.M."/>
            <person name="Barbian K.B."/>
        </authorList>
    </citation>
    <scope>NUCLEOTIDE SEQUENCE</scope>
    <source>
        <strain evidence="2">BA2</strain>
        <plasmid evidence="2">unnamed</plasmid>
    </source>
</reference>
<dbReference type="PROSITE" id="PS51257">
    <property type="entry name" value="PROKAR_LIPOPROTEIN"/>
    <property type="match status" value="1"/>
</dbReference>
<feature type="chain" id="PRO_5004872754" description="Antigen P35" evidence="1">
    <location>
        <begin position="29"/>
        <end position="317"/>
    </location>
</feature>
<dbReference type="HOGENOM" id="CLU_859613_0_0_12"/>
<protein>
    <recommendedName>
        <fullName evidence="3">Antigen P35</fullName>
    </recommendedName>
</protein>
<evidence type="ECO:0000313" key="2">
    <source>
        <dbReference type="EMBL" id="AHH08995.1"/>
    </source>
</evidence>
<evidence type="ECO:0000256" key="1">
    <source>
        <dbReference type="SAM" id="SignalP"/>
    </source>
</evidence>
<accession>W5SQ18</accession>
<name>W5SQ18_BORAN</name>
<keyword evidence="1" id="KW-0732">Signal</keyword>
<dbReference type="EMBL" id="CP005834">
    <property type="protein sequence ID" value="AHH08995.1"/>
    <property type="molecule type" value="Genomic_DNA"/>
</dbReference>
<gene>
    <name evidence="2" type="ORF">BAN_0023401</name>
</gene>
<dbReference type="AlphaFoldDB" id="W5SQ18"/>